<dbReference type="NCBIfam" id="NF009164">
    <property type="entry name" value="PRK12511.1"/>
    <property type="match status" value="1"/>
</dbReference>
<dbReference type="InterPro" id="IPR013324">
    <property type="entry name" value="RNA_pol_sigma_r3/r4-like"/>
</dbReference>
<accession>A0A142VVC4</accession>
<feature type="domain" description="PhyR sigma2" evidence="7">
    <location>
        <begin position="13"/>
        <end position="65"/>
    </location>
</feature>
<reference evidence="8 9" key="2">
    <citation type="journal article" date="2016" name="Genome Announc.">
        <title>Complete Genome Sequence of Sphingopyxis terrae Strain 203-1 (NBRC 111660), a Polyethylene Glycol Degrader.</title>
        <authorList>
            <person name="Ohtsubo Y."/>
            <person name="Nonoyama S."/>
            <person name="Nagata Y."/>
            <person name="Numata M."/>
            <person name="Tsuchikane K."/>
            <person name="Hosoyama A."/>
            <person name="Yamazoe A."/>
            <person name="Tsuda M."/>
            <person name="Fujita N."/>
            <person name="Kawai F."/>
        </authorList>
    </citation>
    <scope>NUCLEOTIDE SEQUENCE [LARGE SCALE GENOMIC DNA]</scope>
    <source>
        <strain evidence="8 9">203-1</strain>
    </source>
</reference>
<dbReference type="AlphaFoldDB" id="A0A142VVC4"/>
<dbReference type="GO" id="GO:0016987">
    <property type="term" value="F:sigma factor activity"/>
    <property type="evidence" value="ECO:0007669"/>
    <property type="project" value="UniProtKB-KW"/>
</dbReference>
<dbReference type="Gene3D" id="1.10.10.10">
    <property type="entry name" value="Winged helix-like DNA-binding domain superfamily/Winged helix DNA-binding domain"/>
    <property type="match status" value="1"/>
</dbReference>
<dbReference type="InterPro" id="IPR013325">
    <property type="entry name" value="RNA_pol_sigma_r2"/>
</dbReference>
<dbReference type="InterPro" id="IPR039425">
    <property type="entry name" value="RNA_pol_sigma-70-like"/>
</dbReference>
<keyword evidence="2" id="KW-0805">Transcription regulation</keyword>
<evidence type="ECO:0000259" key="7">
    <source>
        <dbReference type="Pfam" id="PF22029"/>
    </source>
</evidence>
<evidence type="ECO:0000256" key="2">
    <source>
        <dbReference type="ARBA" id="ARBA00023015"/>
    </source>
</evidence>
<dbReference type="GO" id="GO:0003677">
    <property type="term" value="F:DNA binding"/>
    <property type="evidence" value="ECO:0007669"/>
    <property type="project" value="InterPro"/>
</dbReference>
<dbReference type="STRING" id="1219058.AOA14_03540"/>
<dbReference type="InterPro" id="IPR053866">
    <property type="entry name" value="PhyR_sigma2"/>
</dbReference>
<dbReference type="SUPFAM" id="SSF88659">
    <property type="entry name" value="Sigma3 and sigma4 domains of RNA polymerase sigma factors"/>
    <property type="match status" value="1"/>
</dbReference>
<dbReference type="Pfam" id="PF22029">
    <property type="entry name" value="PhyR_sigma2"/>
    <property type="match status" value="1"/>
</dbReference>
<gene>
    <name evidence="8" type="ORF">AOA14_03540</name>
</gene>
<dbReference type="InterPro" id="IPR013249">
    <property type="entry name" value="RNA_pol_sigma70_r4_t2"/>
</dbReference>
<evidence type="ECO:0000256" key="3">
    <source>
        <dbReference type="ARBA" id="ARBA00023082"/>
    </source>
</evidence>
<evidence type="ECO:0000313" key="8">
    <source>
        <dbReference type="EMBL" id="AMU93679.1"/>
    </source>
</evidence>
<dbReference type="RefSeq" id="WP_062900781.1">
    <property type="nucleotide sequence ID" value="NZ_CP013342.1"/>
</dbReference>
<dbReference type="GO" id="GO:0006352">
    <property type="term" value="P:DNA-templated transcription initiation"/>
    <property type="evidence" value="ECO:0007669"/>
    <property type="project" value="InterPro"/>
</dbReference>
<protein>
    <submittedName>
        <fullName evidence="8">RNA polymerase subunit sigma</fullName>
    </submittedName>
</protein>
<keyword evidence="4" id="KW-0804">Transcription</keyword>
<dbReference type="Proteomes" id="UP000076234">
    <property type="component" value="Chromosome"/>
</dbReference>
<feature type="region of interest" description="Disordered" evidence="5">
    <location>
        <begin position="161"/>
        <end position="183"/>
    </location>
</feature>
<dbReference type="SUPFAM" id="SSF88946">
    <property type="entry name" value="Sigma2 domain of RNA polymerase sigma factors"/>
    <property type="match status" value="1"/>
</dbReference>
<feature type="domain" description="RNA polymerase sigma factor 70 region 4 type 2" evidence="6">
    <location>
        <begin position="104"/>
        <end position="156"/>
    </location>
</feature>
<evidence type="ECO:0000256" key="5">
    <source>
        <dbReference type="SAM" id="MobiDB-lite"/>
    </source>
</evidence>
<evidence type="ECO:0000259" key="6">
    <source>
        <dbReference type="Pfam" id="PF08281"/>
    </source>
</evidence>
<keyword evidence="3" id="KW-0731">Sigma factor</keyword>
<dbReference type="InterPro" id="IPR014284">
    <property type="entry name" value="RNA_pol_sigma-70_dom"/>
</dbReference>
<dbReference type="PANTHER" id="PTHR43133">
    <property type="entry name" value="RNA POLYMERASE ECF-TYPE SIGMA FACTO"/>
    <property type="match status" value="1"/>
</dbReference>
<evidence type="ECO:0000256" key="4">
    <source>
        <dbReference type="ARBA" id="ARBA00023163"/>
    </source>
</evidence>
<comment type="similarity">
    <text evidence="1">Belongs to the sigma-70 factor family. ECF subfamily.</text>
</comment>
<dbReference type="Pfam" id="PF08281">
    <property type="entry name" value="Sigma70_r4_2"/>
    <property type="match status" value="1"/>
</dbReference>
<evidence type="ECO:0000313" key="9">
    <source>
        <dbReference type="Proteomes" id="UP000076234"/>
    </source>
</evidence>
<proteinExistence type="inferred from homology"/>
<organism evidence="8 9">
    <name type="scientific">Sphingopyxis terrae subsp. terrae NBRC 15098</name>
    <dbReference type="NCBI Taxonomy" id="1219058"/>
    <lineage>
        <taxon>Bacteria</taxon>
        <taxon>Pseudomonadati</taxon>
        <taxon>Pseudomonadota</taxon>
        <taxon>Alphaproteobacteria</taxon>
        <taxon>Sphingomonadales</taxon>
        <taxon>Sphingomonadaceae</taxon>
        <taxon>Sphingopyxis</taxon>
    </lineage>
</organism>
<dbReference type="KEGG" id="ster:AOA14_03540"/>
<name>A0A142VVC4_9SPHN</name>
<dbReference type="PANTHER" id="PTHR43133:SF25">
    <property type="entry name" value="RNA POLYMERASE SIGMA FACTOR RFAY-RELATED"/>
    <property type="match status" value="1"/>
</dbReference>
<dbReference type="Gene3D" id="1.10.1740.10">
    <property type="match status" value="1"/>
</dbReference>
<dbReference type="NCBIfam" id="TIGR02937">
    <property type="entry name" value="sigma70-ECF"/>
    <property type="match status" value="1"/>
</dbReference>
<dbReference type="InterPro" id="IPR036388">
    <property type="entry name" value="WH-like_DNA-bd_sf"/>
</dbReference>
<feature type="compositionally biased region" description="Basic and acidic residues" evidence="5">
    <location>
        <begin position="161"/>
        <end position="170"/>
    </location>
</feature>
<reference evidence="9" key="1">
    <citation type="submission" date="2015-11" db="EMBL/GenBank/DDBJ databases">
        <title>Complete genome sequence of a polyethylene glycol-degrading strain Sphingopyxis terrae strain 203-1 (NBRC 15098).</title>
        <authorList>
            <person name="Yoshiyuki O."/>
            <person name="Shouta N."/>
            <person name="Nagata Y."/>
            <person name="Numata M."/>
            <person name="Tsuchikane K."/>
            <person name="Hosoyama A."/>
            <person name="Yamazoe A."/>
            <person name="Tsuda M."/>
            <person name="Fujita N."/>
            <person name="Kawai F."/>
        </authorList>
    </citation>
    <scope>NUCLEOTIDE SEQUENCE [LARGE SCALE GENOMIC DNA]</scope>
    <source>
        <strain evidence="9">203-1</strain>
    </source>
</reference>
<evidence type="ECO:0000256" key="1">
    <source>
        <dbReference type="ARBA" id="ARBA00010641"/>
    </source>
</evidence>
<sequence length="183" mass="20419">MRKGRDADPDIDGDLAAMRRYARALARDDQDADDVVQDALLRAIERRDTFRAEGNRRGWLLAIVHNVFVSGTRRRAAEARRNDRFADTLATQADAAQEHHARLREIAHSFAALPDHHRAVLHLTAVEGLSYQQCADLLAVPIGTVMSRVARARAALRDLENGREDTDGRRRAAPLRLVGGQDD</sequence>
<dbReference type="EMBL" id="CP013342">
    <property type="protein sequence ID" value="AMU93679.1"/>
    <property type="molecule type" value="Genomic_DNA"/>
</dbReference>